<dbReference type="PANTHER" id="PTHR10867">
    <property type="entry name" value="NNMT/PNMT/TEMT FAMILY MEMBER"/>
    <property type="match status" value="1"/>
</dbReference>
<keyword evidence="2" id="KW-0489">Methyltransferase</keyword>
<dbReference type="AlphaFoldDB" id="A0AAV7V9Y2"/>
<dbReference type="Gene3D" id="3.40.50.150">
    <property type="entry name" value="Vaccinia Virus protein VP39"/>
    <property type="match status" value="1"/>
</dbReference>
<proteinExistence type="inferred from homology"/>
<dbReference type="InterPro" id="IPR000940">
    <property type="entry name" value="NNMT_TEMT_trans"/>
</dbReference>
<comment type="caution">
    <text evidence="5">The sequence shown here is derived from an EMBL/GenBank/DDBJ whole genome shotgun (WGS) entry which is preliminary data.</text>
</comment>
<dbReference type="PANTHER" id="PTHR10867:SF32">
    <property type="entry name" value="NICOTINAMIDE N-METHYLTRANSFERASE"/>
    <property type="match status" value="1"/>
</dbReference>
<keyword evidence="3" id="KW-0808">Transferase</keyword>
<name>A0AAV7V9Y2_PLEWA</name>
<evidence type="ECO:0008006" key="7">
    <source>
        <dbReference type="Google" id="ProtNLM"/>
    </source>
</evidence>
<keyword evidence="4" id="KW-0949">S-adenosyl-L-methionine</keyword>
<dbReference type="Proteomes" id="UP001066276">
    <property type="component" value="Chromosome 2_1"/>
</dbReference>
<evidence type="ECO:0000256" key="3">
    <source>
        <dbReference type="ARBA" id="ARBA00022679"/>
    </source>
</evidence>
<evidence type="ECO:0000256" key="2">
    <source>
        <dbReference type="ARBA" id="ARBA00022603"/>
    </source>
</evidence>
<reference evidence="5" key="1">
    <citation type="journal article" date="2022" name="bioRxiv">
        <title>Sequencing and chromosome-scale assembly of the giantPleurodeles waltlgenome.</title>
        <authorList>
            <person name="Brown T."/>
            <person name="Elewa A."/>
            <person name="Iarovenko S."/>
            <person name="Subramanian E."/>
            <person name="Araus A.J."/>
            <person name="Petzold A."/>
            <person name="Susuki M."/>
            <person name="Suzuki K.-i.T."/>
            <person name="Hayashi T."/>
            <person name="Toyoda A."/>
            <person name="Oliveira C."/>
            <person name="Osipova E."/>
            <person name="Leigh N.D."/>
            <person name="Simon A."/>
            <person name="Yun M.H."/>
        </authorList>
    </citation>
    <scope>NUCLEOTIDE SEQUENCE</scope>
    <source>
        <strain evidence="5">20211129_DDA</strain>
        <tissue evidence="5">Liver</tissue>
    </source>
</reference>
<dbReference type="SUPFAM" id="SSF53335">
    <property type="entry name" value="S-adenosyl-L-methionine-dependent methyltransferases"/>
    <property type="match status" value="1"/>
</dbReference>
<keyword evidence="6" id="KW-1185">Reference proteome</keyword>
<accession>A0AAV7V9Y2</accession>
<dbReference type="GO" id="GO:0032259">
    <property type="term" value="P:methylation"/>
    <property type="evidence" value="ECO:0007669"/>
    <property type="project" value="UniProtKB-KW"/>
</dbReference>
<evidence type="ECO:0000256" key="1">
    <source>
        <dbReference type="ARBA" id="ARBA00007996"/>
    </source>
</evidence>
<dbReference type="PROSITE" id="PS51681">
    <property type="entry name" value="SAM_MT_NNMT_PNMT_TEMT"/>
    <property type="match status" value="1"/>
</dbReference>
<dbReference type="Pfam" id="PF01234">
    <property type="entry name" value="NNMT_PNMT_TEMT"/>
    <property type="match status" value="1"/>
</dbReference>
<evidence type="ECO:0000256" key="4">
    <source>
        <dbReference type="ARBA" id="ARBA00022691"/>
    </source>
</evidence>
<protein>
    <recommendedName>
        <fullName evidence="7">Indolethylamine N-methyltransferase-like</fullName>
    </recommendedName>
</protein>
<gene>
    <name evidence="5" type="ORF">NDU88_002001</name>
</gene>
<organism evidence="5 6">
    <name type="scientific">Pleurodeles waltl</name>
    <name type="common">Iberian ribbed newt</name>
    <dbReference type="NCBI Taxonomy" id="8319"/>
    <lineage>
        <taxon>Eukaryota</taxon>
        <taxon>Metazoa</taxon>
        <taxon>Chordata</taxon>
        <taxon>Craniata</taxon>
        <taxon>Vertebrata</taxon>
        <taxon>Euteleostomi</taxon>
        <taxon>Amphibia</taxon>
        <taxon>Batrachia</taxon>
        <taxon>Caudata</taxon>
        <taxon>Salamandroidea</taxon>
        <taxon>Salamandridae</taxon>
        <taxon>Pleurodelinae</taxon>
        <taxon>Pleurodeles</taxon>
    </lineage>
</organism>
<dbReference type="EMBL" id="JANPWB010000003">
    <property type="protein sequence ID" value="KAJ1198157.1"/>
    <property type="molecule type" value="Genomic_DNA"/>
</dbReference>
<dbReference type="InterPro" id="IPR029063">
    <property type="entry name" value="SAM-dependent_MTases_sf"/>
</dbReference>
<sequence length="265" mass="30239">MAFCSLPKSTFEQYYDPNAIVDLNGSLECPFAQDTLIQGLDELHRTFTTSGVKGDRLIGIHNNSTVHHYIAAIKHFKEIIATTYSQRCLQHLRKWLKNDPGAHDYSLIFKYACKLEGSSEHWMDCQETLRRKIKYTVEQDVSKSDPLAPHVFPQADCLVTEYCLEMICLEKTAYCNALKNISSLLKIGGYLVMIGVFGCTFHMAGSYKFPTLCIEEEFLKKAISDAGYAIKLLEFKPRIEKSLYSVTDAKGRYFLVACKEREVRE</sequence>
<evidence type="ECO:0000313" key="5">
    <source>
        <dbReference type="EMBL" id="KAJ1198157.1"/>
    </source>
</evidence>
<comment type="similarity">
    <text evidence="1">Belongs to the class I-like SAM-binding methyltransferase superfamily. NNMT/PNMT/TEMT family.</text>
</comment>
<dbReference type="GO" id="GO:0005829">
    <property type="term" value="C:cytosol"/>
    <property type="evidence" value="ECO:0007669"/>
    <property type="project" value="TreeGrafter"/>
</dbReference>
<dbReference type="GO" id="GO:0008170">
    <property type="term" value="F:N-methyltransferase activity"/>
    <property type="evidence" value="ECO:0007669"/>
    <property type="project" value="TreeGrafter"/>
</dbReference>
<evidence type="ECO:0000313" key="6">
    <source>
        <dbReference type="Proteomes" id="UP001066276"/>
    </source>
</evidence>